<dbReference type="AlphaFoldDB" id="A0A2H3DT09"/>
<organism evidence="1 2">
    <name type="scientific">Armillaria gallica</name>
    <name type="common">Bulbous honey fungus</name>
    <name type="synonym">Armillaria bulbosa</name>
    <dbReference type="NCBI Taxonomy" id="47427"/>
    <lineage>
        <taxon>Eukaryota</taxon>
        <taxon>Fungi</taxon>
        <taxon>Dikarya</taxon>
        <taxon>Basidiomycota</taxon>
        <taxon>Agaricomycotina</taxon>
        <taxon>Agaricomycetes</taxon>
        <taxon>Agaricomycetidae</taxon>
        <taxon>Agaricales</taxon>
        <taxon>Marasmiineae</taxon>
        <taxon>Physalacriaceae</taxon>
        <taxon>Armillaria</taxon>
    </lineage>
</organism>
<reference evidence="2" key="1">
    <citation type="journal article" date="2017" name="Nat. Ecol. Evol.">
        <title>Genome expansion and lineage-specific genetic innovations in the forest pathogenic fungi Armillaria.</title>
        <authorList>
            <person name="Sipos G."/>
            <person name="Prasanna A.N."/>
            <person name="Walter M.C."/>
            <person name="O'Connor E."/>
            <person name="Balint B."/>
            <person name="Krizsan K."/>
            <person name="Kiss B."/>
            <person name="Hess J."/>
            <person name="Varga T."/>
            <person name="Slot J."/>
            <person name="Riley R."/>
            <person name="Boka B."/>
            <person name="Rigling D."/>
            <person name="Barry K."/>
            <person name="Lee J."/>
            <person name="Mihaltcheva S."/>
            <person name="LaButti K."/>
            <person name="Lipzen A."/>
            <person name="Waldron R."/>
            <person name="Moloney N.M."/>
            <person name="Sperisen C."/>
            <person name="Kredics L."/>
            <person name="Vagvoelgyi C."/>
            <person name="Patrignani A."/>
            <person name="Fitzpatrick D."/>
            <person name="Nagy I."/>
            <person name="Doyle S."/>
            <person name="Anderson J.B."/>
            <person name="Grigoriev I.V."/>
            <person name="Gueldener U."/>
            <person name="Muensterkoetter M."/>
            <person name="Nagy L.G."/>
        </authorList>
    </citation>
    <scope>NUCLEOTIDE SEQUENCE [LARGE SCALE GENOMIC DNA]</scope>
    <source>
        <strain evidence="2">Ar21-2</strain>
    </source>
</reference>
<dbReference type="Proteomes" id="UP000217790">
    <property type="component" value="Unassembled WGS sequence"/>
</dbReference>
<name>A0A2H3DT09_ARMGA</name>
<proteinExistence type="predicted"/>
<evidence type="ECO:0000313" key="2">
    <source>
        <dbReference type="Proteomes" id="UP000217790"/>
    </source>
</evidence>
<sequence>MKPRRPQSMYSKGSGNQQANVVRRRLENGLAFLAPSGNEQSAKLYGDPSWTLSSSRSSLRRLYLSPSMHWRLYVCNPKFVLESHTANLLVSRKSARTRPAGEPDSLATHLNRAAKYTDIIDVSMTRSDHHTHIPPSRTGLPTSIKGRPLHSTSSLFLSLLLPPSLSPLDGVSP</sequence>
<dbReference type="EMBL" id="KZ293649">
    <property type="protein sequence ID" value="PBK97210.1"/>
    <property type="molecule type" value="Genomic_DNA"/>
</dbReference>
<accession>A0A2H3DT09</accession>
<protein>
    <submittedName>
        <fullName evidence="1">Uncharacterized protein</fullName>
    </submittedName>
</protein>
<evidence type="ECO:0000313" key="1">
    <source>
        <dbReference type="EMBL" id="PBK97210.1"/>
    </source>
</evidence>
<keyword evidence="2" id="KW-1185">Reference proteome</keyword>
<dbReference type="InParanoid" id="A0A2H3DT09"/>
<gene>
    <name evidence="1" type="ORF">ARMGADRAFT_628235</name>
</gene>